<dbReference type="GO" id="GO:0016491">
    <property type="term" value="F:oxidoreductase activity"/>
    <property type="evidence" value="ECO:0007669"/>
    <property type="project" value="InterPro"/>
</dbReference>
<dbReference type="InterPro" id="IPR050824">
    <property type="entry name" value="Thiol_disulfide_DsbA"/>
</dbReference>
<dbReference type="STRING" id="742823.HMPREF9465_01936"/>
<keyword evidence="10" id="KW-1185">Reference proteome</keyword>
<sequence length="217" mass="23805">MTFTKFAVAAAAALLCAGSVIAAPVEGTDYVVLEKPIPNASGTFIKVYSYDCPFCYKYDKSVVPAVKAKLDKEMKFLDYHLHTKGKYGKEGSEVLAVMWVADEAAGRDPYAADAMHKKAKFALYKAYHDKKQRWDDGADAFRATALEAVGMSKADFDAKKNDPKVQALVKAWADSTYDVAKIQGVPAFVVNGKYLLKTASIRSIDGLVENIRELSKK</sequence>
<keyword evidence="2 7" id="KW-0732">Signal</keyword>
<comment type="similarity">
    <text evidence="1">Belongs to the thioredoxin family. DsbA subfamily.</text>
</comment>
<evidence type="ECO:0000259" key="8">
    <source>
        <dbReference type="Pfam" id="PF01323"/>
    </source>
</evidence>
<evidence type="ECO:0000256" key="6">
    <source>
        <dbReference type="PIRSR" id="PIRSR001488-1"/>
    </source>
</evidence>
<evidence type="ECO:0000256" key="7">
    <source>
        <dbReference type="SAM" id="SignalP"/>
    </source>
</evidence>
<evidence type="ECO:0000313" key="9">
    <source>
        <dbReference type="EMBL" id="EKB30408.1"/>
    </source>
</evidence>
<dbReference type="EMBL" id="ADMG01000042">
    <property type="protein sequence ID" value="EKB30408.1"/>
    <property type="molecule type" value="Genomic_DNA"/>
</dbReference>
<evidence type="ECO:0000256" key="4">
    <source>
        <dbReference type="ARBA" id="ARBA00023284"/>
    </source>
</evidence>
<dbReference type="PATRIC" id="fig|742823.3.peg.1932"/>
<evidence type="ECO:0000256" key="2">
    <source>
        <dbReference type="ARBA" id="ARBA00022729"/>
    </source>
</evidence>
<feature type="signal peptide" evidence="7">
    <location>
        <begin position="1"/>
        <end position="22"/>
    </location>
</feature>
<dbReference type="InterPro" id="IPR023205">
    <property type="entry name" value="DsbA/DsbL"/>
</dbReference>
<proteinExistence type="inferred from homology"/>
<dbReference type="PANTHER" id="PTHR35891">
    <property type="entry name" value="THIOL:DISULFIDE INTERCHANGE PROTEIN DSBA"/>
    <property type="match status" value="1"/>
</dbReference>
<dbReference type="Pfam" id="PF01323">
    <property type="entry name" value="DSBA"/>
    <property type="match status" value="1"/>
</dbReference>
<dbReference type="SUPFAM" id="SSF52833">
    <property type="entry name" value="Thioredoxin-like"/>
    <property type="match status" value="1"/>
</dbReference>
<evidence type="ECO:0000313" key="10">
    <source>
        <dbReference type="Proteomes" id="UP000005835"/>
    </source>
</evidence>
<reference evidence="9 10" key="1">
    <citation type="submission" date="2012-05" db="EMBL/GenBank/DDBJ databases">
        <title>The Genome Sequence of Sutterella wadsworthensis 2_1_59BFAA.</title>
        <authorList>
            <consortium name="The Broad Institute Genome Sequencing Platform"/>
            <person name="Earl A."/>
            <person name="Ward D."/>
            <person name="Feldgarden M."/>
            <person name="Gevers D."/>
            <person name="Daigneault M."/>
            <person name="Strauss J."/>
            <person name="Allen-Vercoe E."/>
            <person name="Walker B."/>
            <person name="Young S.K."/>
            <person name="Zeng Q."/>
            <person name="Gargeya S."/>
            <person name="Fitzgerald M."/>
            <person name="Haas B."/>
            <person name="Abouelleil A."/>
            <person name="Alvarado L."/>
            <person name="Arachchi H.M."/>
            <person name="Berlin A.M."/>
            <person name="Chapman S.B."/>
            <person name="Goldberg J."/>
            <person name="Griggs A."/>
            <person name="Gujja S."/>
            <person name="Hansen M."/>
            <person name="Howarth C."/>
            <person name="Imamovic A."/>
            <person name="Larimer J."/>
            <person name="McCowen C."/>
            <person name="Montmayeur A."/>
            <person name="Murphy C."/>
            <person name="Neiman D."/>
            <person name="Pearson M."/>
            <person name="Priest M."/>
            <person name="Roberts A."/>
            <person name="Saif S."/>
            <person name="Shea T."/>
            <person name="Sisk P."/>
            <person name="Sykes S."/>
            <person name="Wortman J."/>
            <person name="Nusbaum C."/>
            <person name="Birren B."/>
        </authorList>
    </citation>
    <scope>NUCLEOTIDE SEQUENCE [LARGE SCALE GENOMIC DNA]</scope>
    <source>
        <strain evidence="9 10">2_1_59BFAA</strain>
    </source>
</reference>
<evidence type="ECO:0000256" key="3">
    <source>
        <dbReference type="ARBA" id="ARBA00023157"/>
    </source>
</evidence>
<evidence type="ECO:0000256" key="1">
    <source>
        <dbReference type="ARBA" id="ARBA00005791"/>
    </source>
</evidence>
<feature type="domain" description="DSBA-like thioredoxin" evidence="8">
    <location>
        <begin position="48"/>
        <end position="196"/>
    </location>
</feature>
<keyword evidence="5" id="KW-0574">Periplasm</keyword>
<comment type="caution">
    <text evidence="9">The sequence shown here is derived from an EMBL/GenBank/DDBJ whole genome shotgun (WGS) entry which is preliminary data.</text>
</comment>
<evidence type="ECO:0000256" key="5">
    <source>
        <dbReference type="PIRNR" id="PIRNR001488"/>
    </source>
</evidence>
<dbReference type="PIRSF" id="PIRSF001488">
    <property type="entry name" value="Tdi_protein"/>
    <property type="match status" value="1"/>
</dbReference>
<comment type="subcellular location">
    <subcellularLocation>
        <location evidence="5">Periplasm</location>
    </subcellularLocation>
</comment>
<dbReference type="OrthoDB" id="9784896at2"/>
<dbReference type="eggNOG" id="COG1651">
    <property type="taxonomic scope" value="Bacteria"/>
</dbReference>
<keyword evidence="4" id="KW-0676">Redox-active center</keyword>
<dbReference type="InterPro" id="IPR001853">
    <property type="entry name" value="DSBA-like_thioredoxin_dom"/>
</dbReference>
<dbReference type="Proteomes" id="UP000005835">
    <property type="component" value="Unassembled WGS sequence"/>
</dbReference>
<dbReference type="AlphaFoldDB" id="K1JUR7"/>
<feature type="chain" id="PRO_5003850078" description="Thiol:disulfide interchange protein" evidence="7">
    <location>
        <begin position="23"/>
        <end position="217"/>
    </location>
</feature>
<gene>
    <name evidence="9" type="ORF">HMPREF9465_01936</name>
</gene>
<organism evidence="9 10">
    <name type="scientific">Sutterella wadsworthensis 2_1_59BFAA</name>
    <dbReference type="NCBI Taxonomy" id="742823"/>
    <lineage>
        <taxon>Bacteria</taxon>
        <taxon>Pseudomonadati</taxon>
        <taxon>Pseudomonadota</taxon>
        <taxon>Betaproteobacteria</taxon>
        <taxon>Burkholderiales</taxon>
        <taxon>Sutterellaceae</taxon>
        <taxon>Sutterella</taxon>
    </lineage>
</organism>
<protein>
    <recommendedName>
        <fullName evidence="5">Thiol:disulfide interchange protein</fullName>
    </recommendedName>
</protein>
<feature type="disulfide bond" description="Redox-active" evidence="6">
    <location>
        <begin position="52"/>
        <end position="55"/>
    </location>
</feature>
<dbReference type="PANTHER" id="PTHR35891:SF3">
    <property type="entry name" value="THIOL:DISULFIDE INTERCHANGE PROTEIN DSBL"/>
    <property type="match status" value="1"/>
</dbReference>
<dbReference type="InterPro" id="IPR036249">
    <property type="entry name" value="Thioredoxin-like_sf"/>
</dbReference>
<dbReference type="CDD" id="cd03019">
    <property type="entry name" value="DsbA_DsbA"/>
    <property type="match status" value="1"/>
</dbReference>
<accession>K1JUR7</accession>
<keyword evidence="3 5" id="KW-1015">Disulfide bond</keyword>
<dbReference type="GO" id="GO:0042597">
    <property type="term" value="C:periplasmic space"/>
    <property type="evidence" value="ECO:0007669"/>
    <property type="project" value="UniProtKB-SubCell"/>
</dbReference>
<dbReference type="RefSeq" id="WP_005436519.1">
    <property type="nucleotide sequence ID" value="NZ_JH815519.1"/>
</dbReference>
<name>K1JUR7_9BURK</name>
<dbReference type="Gene3D" id="3.40.30.10">
    <property type="entry name" value="Glutaredoxin"/>
    <property type="match status" value="1"/>
</dbReference>
<dbReference type="HOGENOM" id="CLU_088255_3_1_4"/>